<feature type="region of interest" description="Disordered" evidence="5">
    <location>
        <begin position="789"/>
        <end position="810"/>
    </location>
</feature>
<feature type="binding site" evidence="4">
    <location>
        <position position="259"/>
    </location>
    <ligand>
        <name>Zn(2+)</name>
        <dbReference type="ChEBI" id="CHEBI:29105"/>
    </ligand>
</feature>
<dbReference type="InterPro" id="IPR038445">
    <property type="entry name" value="NCDase_C_sf"/>
</dbReference>
<evidence type="ECO:0000256" key="3">
    <source>
        <dbReference type="ARBA" id="ARBA00022801"/>
    </source>
</evidence>
<reference evidence="9 10" key="1">
    <citation type="submission" date="2019-07" db="EMBL/GenBank/DDBJ databases">
        <title>The First High-Quality Draft Genome Sequence of the Causal Agent of the Current Panama Disease Epidemic.</title>
        <authorList>
            <person name="Warmington R.J."/>
            <person name="Kay W."/>
            <person name="Jeffries A."/>
            <person name="Bebber D."/>
            <person name="Moore K."/>
            <person name="Studholme D.J."/>
        </authorList>
    </citation>
    <scope>NUCLEOTIDE SEQUENCE [LARGE SCALE GENOMIC DNA]</scope>
    <source>
        <strain evidence="9 10">TR4</strain>
    </source>
</reference>
<evidence type="ECO:0000313" key="9">
    <source>
        <dbReference type="EMBL" id="TXC10377.1"/>
    </source>
</evidence>
<feature type="domain" description="Neutral/alkaline non-lysosomal ceramidase N-terminal" evidence="7">
    <location>
        <begin position="54"/>
        <end position="576"/>
    </location>
</feature>
<keyword evidence="3" id="KW-0378">Hydrolase</keyword>
<comment type="similarity">
    <text evidence="1">Belongs to the neutral ceramidase family.</text>
</comment>
<dbReference type="InterPro" id="IPR006823">
    <property type="entry name" value="Ceramidase_alk"/>
</dbReference>
<keyword evidence="4" id="KW-0862">Zinc</keyword>
<protein>
    <recommendedName>
        <fullName evidence="2">ceramidase</fullName>
        <ecNumber evidence="2">3.5.1.23</ecNumber>
    </recommendedName>
</protein>
<dbReference type="Gene3D" id="2.60.40.2300">
    <property type="entry name" value="Neutral/alkaline non-lysosomal ceramidase, C-terminal domain"/>
    <property type="match status" value="1"/>
</dbReference>
<feature type="domain" description="Neutral/alkaline non-lysosomal ceramidase C-terminal" evidence="8">
    <location>
        <begin position="582"/>
        <end position="732"/>
    </location>
</feature>
<gene>
    <name evidence="9" type="ORF">FocTR4_00004506</name>
</gene>
<evidence type="ECO:0000313" key="10">
    <source>
        <dbReference type="Proteomes" id="UP000321331"/>
    </source>
</evidence>
<name>A0A5C6THN5_FUSOC</name>
<feature type="binding site" evidence="4">
    <location>
        <position position="547"/>
    </location>
    <ligand>
        <name>Zn(2+)</name>
        <dbReference type="ChEBI" id="CHEBI:29105"/>
    </ligand>
</feature>
<dbReference type="SUPFAM" id="SSF53335">
    <property type="entry name" value="S-adenosyl-L-methionine-dependent methyltransferases"/>
    <property type="match status" value="1"/>
</dbReference>
<dbReference type="GO" id="GO:0042759">
    <property type="term" value="P:long-chain fatty acid biosynthetic process"/>
    <property type="evidence" value="ECO:0007669"/>
    <property type="project" value="TreeGrafter"/>
</dbReference>
<evidence type="ECO:0000256" key="5">
    <source>
        <dbReference type="SAM" id="MobiDB-lite"/>
    </source>
</evidence>
<feature type="binding site" evidence="4">
    <location>
        <position position="149"/>
    </location>
    <ligand>
        <name>Zn(2+)</name>
        <dbReference type="ChEBI" id="CHEBI:29105"/>
    </ligand>
</feature>
<dbReference type="CDD" id="cd02440">
    <property type="entry name" value="AdoMet_MTases"/>
    <property type="match status" value="1"/>
</dbReference>
<evidence type="ECO:0000259" key="8">
    <source>
        <dbReference type="Pfam" id="PF17048"/>
    </source>
</evidence>
<evidence type="ECO:0000259" key="7">
    <source>
        <dbReference type="Pfam" id="PF04734"/>
    </source>
</evidence>
<dbReference type="GO" id="GO:0005576">
    <property type="term" value="C:extracellular region"/>
    <property type="evidence" value="ECO:0007669"/>
    <property type="project" value="TreeGrafter"/>
</dbReference>
<keyword evidence="6" id="KW-0732">Signal</keyword>
<feature type="compositionally biased region" description="Acidic residues" evidence="5">
    <location>
        <begin position="794"/>
        <end position="803"/>
    </location>
</feature>
<feature type="binding site" evidence="4">
    <location>
        <position position="506"/>
    </location>
    <ligand>
        <name>Zn(2+)</name>
        <dbReference type="ChEBI" id="CHEBI:29105"/>
    </ligand>
</feature>
<evidence type="ECO:0000256" key="6">
    <source>
        <dbReference type="SAM" id="SignalP"/>
    </source>
</evidence>
<dbReference type="AlphaFoldDB" id="A0A5C6THN5"/>
<dbReference type="GO" id="GO:0046514">
    <property type="term" value="P:ceramide catabolic process"/>
    <property type="evidence" value="ECO:0007669"/>
    <property type="project" value="InterPro"/>
</dbReference>
<dbReference type="PANTHER" id="PTHR12670:SF1">
    <property type="entry name" value="NEUTRAL CERAMIDASE"/>
    <property type="match status" value="1"/>
</dbReference>
<evidence type="ECO:0000256" key="2">
    <source>
        <dbReference type="ARBA" id="ARBA00011891"/>
    </source>
</evidence>
<dbReference type="GO" id="GO:0046872">
    <property type="term" value="F:metal ion binding"/>
    <property type="evidence" value="ECO:0007669"/>
    <property type="project" value="UniProtKB-KW"/>
</dbReference>
<organism evidence="9 10">
    <name type="scientific">Fusarium oxysporum f. sp. cubense</name>
    <dbReference type="NCBI Taxonomy" id="61366"/>
    <lineage>
        <taxon>Eukaryota</taxon>
        <taxon>Fungi</taxon>
        <taxon>Dikarya</taxon>
        <taxon>Ascomycota</taxon>
        <taxon>Pezizomycotina</taxon>
        <taxon>Sordariomycetes</taxon>
        <taxon>Hypocreomycetidae</taxon>
        <taxon>Hypocreales</taxon>
        <taxon>Nectriaceae</taxon>
        <taxon>Fusarium</taxon>
        <taxon>Fusarium oxysporum species complex</taxon>
    </lineage>
</organism>
<comment type="caution">
    <text evidence="9">The sequence shown here is derived from an EMBL/GenBank/DDBJ whole genome shotgun (WGS) entry which is preliminary data.</text>
</comment>
<feature type="chain" id="PRO_5022776334" description="ceramidase" evidence="6">
    <location>
        <begin position="31"/>
        <end position="1064"/>
    </location>
</feature>
<dbReference type="InterPro" id="IPR031329">
    <property type="entry name" value="NEUT/ALK_ceramidase_N"/>
</dbReference>
<proteinExistence type="inferred from homology"/>
<dbReference type="PANTHER" id="PTHR12670">
    <property type="entry name" value="CERAMIDASE"/>
    <property type="match status" value="1"/>
</dbReference>
<dbReference type="GO" id="GO:0046512">
    <property type="term" value="P:sphingosine biosynthetic process"/>
    <property type="evidence" value="ECO:0007669"/>
    <property type="project" value="TreeGrafter"/>
</dbReference>
<dbReference type="Proteomes" id="UP000321331">
    <property type="component" value="Unassembled WGS sequence"/>
</dbReference>
<feature type="signal peptide" evidence="6">
    <location>
        <begin position="1"/>
        <end position="30"/>
    </location>
</feature>
<dbReference type="EMBL" id="VMNF01000004">
    <property type="protein sequence ID" value="TXC10377.1"/>
    <property type="molecule type" value="Genomic_DNA"/>
</dbReference>
<dbReference type="EC" id="3.5.1.23" evidence="2"/>
<dbReference type="Pfam" id="PF04734">
    <property type="entry name" value="Ceramidase_alk"/>
    <property type="match status" value="1"/>
</dbReference>
<dbReference type="InterPro" id="IPR031331">
    <property type="entry name" value="NEUT/ALK_ceramidase_C"/>
</dbReference>
<evidence type="ECO:0000256" key="1">
    <source>
        <dbReference type="ARBA" id="ARBA00009835"/>
    </source>
</evidence>
<comment type="cofactor">
    <cofactor evidence="4">
        <name>Zn(2+)</name>
        <dbReference type="ChEBI" id="CHEBI:29105"/>
    </cofactor>
    <text evidence="4">Binds 1 zinc ion per subunit.</text>
</comment>
<sequence length="1064" mass="116571">MMFTATYRNLSYVLLLYLSFTTFLFQTVSCLAVPSPEDASNDNTKRADDSGDVYLLGVGKADVTGPVVELNLMGYADLGQIGTGLRQRLYSRAFIVGNPDETKERFVYLVLDTQSGDTAVRRGILEGIAALGSDYAVYTSDNVAVTGTHSHAGPAGWNNYLMPQISALGFNQQAYQAIVDGAVLSIKRAHESLAKGRLSVGKIRIEDVNINRSLYAYQANPKSERDKYQDEVDKELTMLKFTRDSDNKVTGVLTWFSVHGTSLYMNNTLVAGDNKGVSAYLLEQAVRGTNGATDDFVAGFSQAAVADTTPNVEGAWCEDGSGKQCDFKDATCGGKIETCHGRGPFWGLNDGGTKSCWEIGRRVFKQADKLYSQMQGGDGVAVTGKSVLGYHSFQDFSDFTFQLPNGTSAKTCAAAFGYSFAAGTTDGPGYFDFKQGDSGEPDASPFWALVSKFLRNPTKEQVECQSPKPILIDAGEITLPYAWAPNIVDIQMLRVGNFFIIVSAPELTTMSSRRWRKSISDEIKDRGGVGGDPIVVAGGPGNTYAHYCTTPEEYDVQRYEGGSTVHGRHSLDAYINLTSTYLGYLLQEKGASKPPAGPAAPDNRKNSISLTTGVVYDNPKIGTKFGDVIKDVSKSKFAVGDTISATFVGANPRNNLHLEDTYAAVEKKDGSKWVQVRTDEDWDLVFEWKRLDGLLGSSEVSITWETGWQDAKDIGSGTYRLSYYGDSKAPITEPVILVLISSLEKHDASYLPNHLPFRPADSSIFTYPALSDFQVINMNMSTVDADPVLHPDEQINDDADSSIETDAASSTTSISSSILNYRHENGRTYHRYKDGKYHLPNDQVENERLDLQHNLFLLTFGDKLGLAPPNDPGAKVGRVLDVGTGTGIWAIDYADEHPEAEVIGVDLSPIQPAFNVKPGGYVEFQETGGIILSDDGTLTPDHALSKWCNLLGEAFTKLGSTSIEFDKIKAIMQEVGFVDVVDKRFKWPTNPWPRDKKHKELGTWNHYNSSNALESLTMASFSRAHGWSRNEVIIFLVDVRKDLNNPSVHAYNPICSIYGRKPDV</sequence>
<dbReference type="Pfam" id="PF17048">
    <property type="entry name" value="Ceramidse_alk_C"/>
    <property type="match status" value="1"/>
</dbReference>
<dbReference type="InterPro" id="IPR029063">
    <property type="entry name" value="SAM-dependent_MTases_sf"/>
</dbReference>
<dbReference type="Gene3D" id="3.40.50.150">
    <property type="entry name" value="Vaccinia Virus protein VP39"/>
    <property type="match status" value="1"/>
</dbReference>
<keyword evidence="4" id="KW-0479">Metal-binding</keyword>
<dbReference type="GO" id="GO:0017040">
    <property type="term" value="F:N-acylsphingosine amidohydrolase activity"/>
    <property type="evidence" value="ECO:0007669"/>
    <property type="project" value="UniProtKB-EC"/>
</dbReference>
<dbReference type="GO" id="GO:0016020">
    <property type="term" value="C:membrane"/>
    <property type="evidence" value="ECO:0007669"/>
    <property type="project" value="GOC"/>
</dbReference>
<evidence type="ECO:0000256" key="4">
    <source>
        <dbReference type="PIRSR" id="PIRSR606823-2"/>
    </source>
</evidence>
<accession>A0A5C6THN5</accession>